<dbReference type="Proteomes" id="UP000284416">
    <property type="component" value="Unassembled WGS sequence"/>
</dbReference>
<evidence type="ECO:0000313" key="1">
    <source>
        <dbReference type="EMBL" id="RHW31502.1"/>
    </source>
</evidence>
<comment type="caution">
    <text evidence="1">The sequence shown here is derived from an EMBL/GenBank/DDBJ whole genome shotgun (WGS) entry which is preliminary data.</text>
</comment>
<sequence>MGKLSKQDLHTFLNCTRAFKAMVENRTSSNGSDDEIEAFKNHVRIVNTVHVPTLLKVAARKSL</sequence>
<dbReference type="AlphaFoldDB" id="A0A417YFH3"/>
<dbReference type="EMBL" id="QWEG01000022">
    <property type="protein sequence ID" value="RHW31502.1"/>
    <property type="molecule type" value="Genomic_DNA"/>
</dbReference>
<keyword evidence="2" id="KW-1185">Reference proteome</keyword>
<evidence type="ECO:0000313" key="2">
    <source>
        <dbReference type="Proteomes" id="UP000284416"/>
    </source>
</evidence>
<gene>
    <name evidence="1" type="ORF">D1B31_22105</name>
</gene>
<organism evidence="1 2">
    <name type="scientific">Neobacillus notoginsengisoli</name>
    <dbReference type="NCBI Taxonomy" id="1578198"/>
    <lineage>
        <taxon>Bacteria</taxon>
        <taxon>Bacillati</taxon>
        <taxon>Bacillota</taxon>
        <taxon>Bacilli</taxon>
        <taxon>Bacillales</taxon>
        <taxon>Bacillaceae</taxon>
        <taxon>Neobacillus</taxon>
    </lineage>
</organism>
<protein>
    <submittedName>
        <fullName evidence="1">Uncharacterized protein</fullName>
    </submittedName>
</protein>
<proteinExistence type="predicted"/>
<reference evidence="1 2" key="1">
    <citation type="journal article" date="2017" name="Int. J. Syst. Evol. Microbiol.">
        <title>Bacillus notoginsengisoli sp. nov., a novel bacterium isolated from the rhizosphere of Panax notoginseng.</title>
        <authorList>
            <person name="Zhang M.Y."/>
            <person name="Cheng J."/>
            <person name="Cai Y."/>
            <person name="Zhang T.Y."/>
            <person name="Wu Y.Y."/>
            <person name="Manikprabhu D."/>
            <person name="Li W.J."/>
            <person name="Zhang Y.X."/>
        </authorList>
    </citation>
    <scope>NUCLEOTIDE SEQUENCE [LARGE SCALE GENOMIC DNA]</scope>
    <source>
        <strain evidence="1 2">JCM 30743</strain>
    </source>
</reference>
<name>A0A417YFH3_9BACI</name>
<accession>A0A417YFH3</accession>